<proteinExistence type="inferred from homology"/>
<feature type="binding site" evidence="6">
    <location>
        <position position="20"/>
    </location>
    <ligand>
        <name>Fe cation</name>
        <dbReference type="ChEBI" id="CHEBI:24875"/>
        <label>1</label>
    </ligand>
</feature>
<dbReference type="InterPro" id="IPR005235">
    <property type="entry name" value="YmdB-like"/>
</dbReference>
<dbReference type="CDD" id="cd07382">
    <property type="entry name" value="MPP_DR1281"/>
    <property type="match status" value="1"/>
</dbReference>
<evidence type="ECO:0000256" key="3">
    <source>
        <dbReference type="ARBA" id="ARBA00023004"/>
    </source>
</evidence>
<feature type="binding site" evidence="6">
    <location>
        <position position="52"/>
    </location>
    <ligand>
        <name>Fe cation</name>
        <dbReference type="ChEBI" id="CHEBI:24875"/>
        <label>1</label>
    </ligand>
</feature>
<dbReference type="Proteomes" id="UP000219439">
    <property type="component" value="Unassembled WGS sequence"/>
</dbReference>
<dbReference type="FunFam" id="3.60.21.10:FF:000016">
    <property type="entry name" value="Putative metallophosphoesterase"/>
    <property type="match status" value="1"/>
</dbReference>
<feature type="binding site" evidence="6">
    <location>
        <position position="79"/>
    </location>
    <ligand>
        <name>Fe cation</name>
        <dbReference type="ChEBI" id="CHEBI:24875"/>
        <label>2</label>
    </ligand>
</feature>
<feature type="binding site" evidence="6">
    <location>
        <position position="190"/>
    </location>
    <ligand>
        <name>Fe cation</name>
        <dbReference type="ChEBI" id="CHEBI:24875"/>
        <label>2</label>
    </ligand>
</feature>
<dbReference type="GO" id="GO:0046872">
    <property type="term" value="F:metal ion binding"/>
    <property type="evidence" value="ECO:0007669"/>
    <property type="project" value="UniProtKB-KW"/>
</dbReference>
<gene>
    <name evidence="7" type="ORF">SAMN06265368_4224</name>
</gene>
<feature type="binding site" evidence="6">
    <location>
        <position position="165"/>
    </location>
    <ligand>
        <name>Fe cation</name>
        <dbReference type="ChEBI" id="CHEBI:24875"/>
        <label>2</label>
    </ligand>
</feature>
<feature type="binding site" evidence="6">
    <location>
        <position position="192"/>
    </location>
    <ligand>
        <name>Fe cation</name>
        <dbReference type="ChEBI" id="CHEBI:24875"/>
        <label>1</label>
    </ligand>
</feature>
<organism evidence="7 8">
    <name type="scientific">Cohaesibacter gelatinilyticus</name>
    <dbReference type="NCBI Taxonomy" id="372072"/>
    <lineage>
        <taxon>Bacteria</taxon>
        <taxon>Pseudomonadati</taxon>
        <taxon>Pseudomonadota</taxon>
        <taxon>Alphaproteobacteria</taxon>
        <taxon>Hyphomicrobiales</taxon>
        <taxon>Cohaesibacteraceae</taxon>
    </lineage>
</organism>
<protein>
    <recommendedName>
        <fullName evidence="9">Capsule synthesis protein CapA domain-containing protein</fullName>
    </recommendedName>
</protein>
<feature type="binding site" evidence="6">
    <location>
        <position position="51"/>
    </location>
    <ligand>
        <name>Fe cation</name>
        <dbReference type="ChEBI" id="CHEBI:24875"/>
        <label>2</label>
    </ligand>
</feature>
<evidence type="ECO:0000313" key="7">
    <source>
        <dbReference type="EMBL" id="SNZ21108.1"/>
    </source>
</evidence>
<feature type="active site" description="Proton donor" evidence="5">
    <location>
        <position position="80"/>
    </location>
</feature>
<feature type="binding site" evidence="6">
    <location>
        <position position="51"/>
    </location>
    <ligand>
        <name>Fe cation</name>
        <dbReference type="ChEBI" id="CHEBI:24875"/>
        <label>1</label>
    </ligand>
</feature>
<keyword evidence="1 6" id="KW-0479">Metal-binding</keyword>
<accession>A0A285PI59</accession>
<dbReference type="NCBIfam" id="TIGR00282">
    <property type="entry name" value="TIGR00282 family metallophosphoesterase"/>
    <property type="match status" value="1"/>
</dbReference>
<dbReference type="SUPFAM" id="SSF56300">
    <property type="entry name" value="Metallo-dependent phosphatases"/>
    <property type="match status" value="1"/>
</dbReference>
<keyword evidence="3" id="KW-0408">Iron</keyword>
<sequence length="286" mass="30732">MVLFSTAIESCLMRLLFIGDIVGRAGRTVVLENLPGLIERYGLDFVVINGENAAAGFGITEKILQELIDAGADAVTTGNHAWDQREALVFCERQPAFLRPANYPAGVPGKGANLYQARNGANVLVMNAMGRIYMDPLDCPFAAVEKELAACPMGDFADAIILDFHAEATSEKQAMGHFLDGRVSLVVGTHTHSPTADHRVLPQGTAYMSDAGMCGDYDSVLGMEKEEPVQRFLRKVPASRFTPSLGDPTLCGVAVDTDDATGLAVAVEPLRIGGHLSQHIPSFWEK</sequence>
<dbReference type="PANTHER" id="PTHR36303">
    <property type="entry name" value="2',3'-CYCLIC-NUCLEOTIDE 2'-PHOSPHODIESTERASE"/>
    <property type="match status" value="1"/>
</dbReference>
<dbReference type="AlphaFoldDB" id="A0A285PI59"/>
<dbReference type="GO" id="GO:0004113">
    <property type="term" value="F:2',3'-cyclic-nucleotide 3'-phosphodiesterase activity"/>
    <property type="evidence" value="ECO:0007669"/>
    <property type="project" value="TreeGrafter"/>
</dbReference>
<evidence type="ECO:0000256" key="6">
    <source>
        <dbReference type="PIRSR" id="PIRSR004789-51"/>
    </source>
</evidence>
<comment type="similarity">
    <text evidence="4">Belongs to the YmdB-like family.</text>
</comment>
<evidence type="ECO:0000256" key="2">
    <source>
        <dbReference type="ARBA" id="ARBA00022801"/>
    </source>
</evidence>
<name>A0A285PI59_9HYPH</name>
<evidence type="ECO:0000313" key="8">
    <source>
        <dbReference type="Proteomes" id="UP000219439"/>
    </source>
</evidence>
<dbReference type="Gene3D" id="3.60.21.10">
    <property type="match status" value="1"/>
</dbReference>
<keyword evidence="2" id="KW-0378">Hydrolase</keyword>
<dbReference type="EMBL" id="OBEL01000006">
    <property type="protein sequence ID" value="SNZ21108.1"/>
    <property type="molecule type" value="Genomic_DNA"/>
</dbReference>
<dbReference type="InterPro" id="IPR029052">
    <property type="entry name" value="Metallo-depent_PP-like"/>
</dbReference>
<evidence type="ECO:0000256" key="4">
    <source>
        <dbReference type="ARBA" id="ARBA00061401"/>
    </source>
</evidence>
<dbReference type="PIRSF" id="PIRSF004789">
    <property type="entry name" value="DR1281"/>
    <property type="match status" value="1"/>
</dbReference>
<dbReference type="Pfam" id="PF13277">
    <property type="entry name" value="YmdB"/>
    <property type="match status" value="1"/>
</dbReference>
<evidence type="ECO:0000256" key="5">
    <source>
        <dbReference type="PIRSR" id="PIRSR004789-50"/>
    </source>
</evidence>
<reference evidence="7 8" key="1">
    <citation type="submission" date="2017-09" db="EMBL/GenBank/DDBJ databases">
        <authorList>
            <person name="Ehlers B."/>
            <person name="Leendertz F.H."/>
        </authorList>
    </citation>
    <scope>NUCLEOTIDE SEQUENCE [LARGE SCALE GENOMIC DNA]</scope>
    <source>
        <strain evidence="7 8">DSM 18289</strain>
    </source>
</reference>
<dbReference type="PANTHER" id="PTHR36303:SF1">
    <property type="entry name" value="2',3'-CYCLIC-NUCLEOTIDE 2'-PHOSPHODIESTERASE"/>
    <property type="match status" value="1"/>
</dbReference>
<keyword evidence="8" id="KW-1185">Reference proteome</keyword>
<evidence type="ECO:0000256" key="1">
    <source>
        <dbReference type="ARBA" id="ARBA00022723"/>
    </source>
</evidence>
<evidence type="ECO:0008006" key="9">
    <source>
        <dbReference type="Google" id="ProtNLM"/>
    </source>
</evidence>